<proteinExistence type="predicted"/>
<gene>
    <name evidence="1" type="ORF">C480_19904</name>
</gene>
<dbReference type="EMBL" id="AOIP01000056">
    <property type="protein sequence ID" value="ELY99570.1"/>
    <property type="molecule type" value="Genomic_DNA"/>
</dbReference>
<dbReference type="PATRIC" id="fig|1227491.4.peg.4010"/>
<comment type="caution">
    <text evidence="1">The sequence shown here is derived from an EMBL/GenBank/DDBJ whole genome shotgun (WGS) entry which is preliminary data.</text>
</comment>
<evidence type="ECO:0000313" key="2">
    <source>
        <dbReference type="Proteomes" id="UP000011591"/>
    </source>
</evidence>
<name>M0ALJ4_9EURY</name>
<protein>
    <submittedName>
        <fullName evidence="1">Uncharacterized protein</fullName>
    </submittedName>
</protein>
<sequence>MPLLFDDVSKDVVDCMFVYNEPVALFLTGNSIRHKKRLEKDDIPYITFGELVDSERSSDLLKPVLEDSIDKFPSRSVKQKADAGIDLYKRKKEDLTDDDYERIVQAVLKEILFTSVLYEEDVSGVEVPDGALTLSWKDSENIYVWDAKFVDNWENGETKLSGEHHKIKNHLDTFQRESDADEFGGLAGFIIFSPQVKLSNLKTLKQRLEERGFRFDSEFGAVCHFPMISLLYLHELVDQNHQDVKSKQNSFRKHLHRLIAHASNHAHEPEEIEDLDRVTDVSKEDIDKLFDYHLSAARKEFEEPNKERYLRNLESTIFG</sequence>
<dbReference type="Proteomes" id="UP000011591">
    <property type="component" value="Unassembled WGS sequence"/>
</dbReference>
<accession>M0ALJ4</accession>
<dbReference type="AlphaFoldDB" id="M0ALJ4"/>
<reference evidence="1 2" key="1">
    <citation type="journal article" date="2014" name="PLoS Genet.">
        <title>Phylogenetically driven sequencing of extremely halophilic archaea reveals strategies for static and dynamic osmo-response.</title>
        <authorList>
            <person name="Becker E.A."/>
            <person name="Seitzer P.M."/>
            <person name="Tritt A."/>
            <person name="Larsen D."/>
            <person name="Krusor M."/>
            <person name="Yao A.I."/>
            <person name="Wu D."/>
            <person name="Madern D."/>
            <person name="Eisen J.A."/>
            <person name="Darling A.E."/>
            <person name="Facciotti M.T."/>
        </authorList>
    </citation>
    <scope>NUCLEOTIDE SEQUENCE [LARGE SCALE GENOMIC DNA]</scope>
    <source>
        <strain evidence="1 2">DSM 13077</strain>
    </source>
</reference>
<evidence type="ECO:0000313" key="1">
    <source>
        <dbReference type="EMBL" id="ELY99570.1"/>
    </source>
</evidence>
<organism evidence="1 2">
    <name type="scientific">Natrialba aegyptia DSM 13077</name>
    <dbReference type="NCBI Taxonomy" id="1227491"/>
    <lineage>
        <taxon>Archaea</taxon>
        <taxon>Methanobacteriati</taxon>
        <taxon>Methanobacteriota</taxon>
        <taxon>Stenosarchaea group</taxon>
        <taxon>Halobacteria</taxon>
        <taxon>Halobacteriales</taxon>
        <taxon>Natrialbaceae</taxon>
        <taxon>Natrialba</taxon>
    </lineage>
</organism>
<keyword evidence="2" id="KW-1185">Reference proteome</keyword>